<dbReference type="RefSeq" id="XP_009552118.1">
    <property type="nucleotide sequence ID" value="XM_009553823.1"/>
</dbReference>
<dbReference type="GeneID" id="20671491"/>
<sequence length="237" mass="27266">MNLARMFQCLANAVDSLCEWYWTTPLISRDFSRFFPEITSYSSKGQEFQFVYKARLHQHDWCLTFLARITVNGAEGDSIVVKFVDRYGIEPHELLTSEELAPRLMYFSDLAKRRPGHWYDGFGMVVMEHLEGTTLADKYARSVVSDDVRAAVTKAIGILAGKYLVRGDLRRSNVMVLNGDGKEQVRIIDFDWSGRAEVVRYPLFLSSSVFPAELGIRDFELIEKSHDVVMAERMFIR</sequence>
<evidence type="ECO:0008006" key="3">
    <source>
        <dbReference type="Google" id="ProtNLM"/>
    </source>
</evidence>
<dbReference type="Proteomes" id="UP000030671">
    <property type="component" value="Unassembled WGS sequence"/>
</dbReference>
<dbReference type="InterPro" id="IPR011009">
    <property type="entry name" value="Kinase-like_dom_sf"/>
</dbReference>
<dbReference type="KEGG" id="hir:HETIRDRAFT_329424"/>
<accession>W4JQR6</accession>
<name>W4JQR6_HETIT</name>
<proteinExistence type="predicted"/>
<gene>
    <name evidence="1" type="ORF">HETIRDRAFT_329424</name>
</gene>
<dbReference type="OrthoDB" id="4062651at2759"/>
<keyword evidence="2" id="KW-1185">Reference proteome</keyword>
<evidence type="ECO:0000313" key="1">
    <source>
        <dbReference type="EMBL" id="ETW75878.1"/>
    </source>
</evidence>
<dbReference type="EMBL" id="KI925465">
    <property type="protein sequence ID" value="ETW75878.1"/>
    <property type="molecule type" value="Genomic_DNA"/>
</dbReference>
<dbReference type="SUPFAM" id="SSF56112">
    <property type="entry name" value="Protein kinase-like (PK-like)"/>
    <property type="match status" value="1"/>
</dbReference>
<organism evidence="1 2">
    <name type="scientific">Heterobasidion irregulare (strain TC 32-1)</name>
    <dbReference type="NCBI Taxonomy" id="747525"/>
    <lineage>
        <taxon>Eukaryota</taxon>
        <taxon>Fungi</taxon>
        <taxon>Dikarya</taxon>
        <taxon>Basidiomycota</taxon>
        <taxon>Agaricomycotina</taxon>
        <taxon>Agaricomycetes</taxon>
        <taxon>Russulales</taxon>
        <taxon>Bondarzewiaceae</taxon>
        <taxon>Heterobasidion</taxon>
        <taxon>Heterobasidion annosum species complex</taxon>
    </lineage>
</organism>
<reference evidence="1 2" key="1">
    <citation type="journal article" date="2012" name="New Phytol.">
        <title>Insight into trade-off between wood decay and parasitism from the genome of a fungal forest pathogen.</title>
        <authorList>
            <person name="Olson A."/>
            <person name="Aerts A."/>
            <person name="Asiegbu F."/>
            <person name="Belbahri L."/>
            <person name="Bouzid O."/>
            <person name="Broberg A."/>
            <person name="Canback B."/>
            <person name="Coutinho P.M."/>
            <person name="Cullen D."/>
            <person name="Dalman K."/>
            <person name="Deflorio G."/>
            <person name="van Diepen L.T."/>
            <person name="Dunand C."/>
            <person name="Duplessis S."/>
            <person name="Durling M."/>
            <person name="Gonthier P."/>
            <person name="Grimwood J."/>
            <person name="Fossdal C.G."/>
            <person name="Hansson D."/>
            <person name="Henrissat B."/>
            <person name="Hietala A."/>
            <person name="Himmelstrand K."/>
            <person name="Hoffmeister D."/>
            <person name="Hogberg N."/>
            <person name="James T.Y."/>
            <person name="Karlsson M."/>
            <person name="Kohler A."/>
            <person name="Kues U."/>
            <person name="Lee Y.H."/>
            <person name="Lin Y.C."/>
            <person name="Lind M."/>
            <person name="Lindquist E."/>
            <person name="Lombard V."/>
            <person name="Lucas S."/>
            <person name="Lunden K."/>
            <person name="Morin E."/>
            <person name="Murat C."/>
            <person name="Park J."/>
            <person name="Raffaello T."/>
            <person name="Rouze P."/>
            <person name="Salamov A."/>
            <person name="Schmutz J."/>
            <person name="Solheim H."/>
            <person name="Stahlberg J."/>
            <person name="Velez H."/>
            <person name="de Vries R.P."/>
            <person name="Wiebenga A."/>
            <person name="Woodward S."/>
            <person name="Yakovlev I."/>
            <person name="Garbelotto M."/>
            <person name="Martin F."/>
            <person name="Grigoriev I.V."/>
            <person name="Stenlid J."/>
        </authorList>
    </citation>
    <scope>NUCLEOTIDE SEQUENCE [LARGE SCALE GENOMIC DNA]</scope>
    <source>
        <strain evidence="1 2">TC 32-1</strain>
    </source>
</reference>
<protein>
    <recommendedName>
        <fullName evidence="3">Protein kinase domain-containing protein</fullName>
    </recommendedName>
</protein>
<dbReference type="eggNOG" id="ENOG502SRW1">
    <property type="taxonomic scope" value="Eukaryota"/>
</dbReference>
<dbReference type="AlphaFoldDB" id="W4JQR6"/>
<dbReference type="HOGENOM" id="CLU_013871_0_0_1"/>
<dbReference type="InParanoid" id="W4JQR6"/>
<evidence type="ECO:0000313" key="2">
    <source>
        <dbReference type="Proteomes" id="UP000030671"/>
    </source>
</evidence>